<dbReference type="Pfam" id="PF01399">
    <property type="entry name" value="PCI"/>
    <property type="match status" value="1"/>
</dbReference>
<protein>
    <recommendedName>
        <fullName evidence="4">COP9 signalosome complex subunit 3</fullName>
    </recommendedName>
</protein>
<evidence type="ECO:0000256" key="6">
    <source>
        <dbReference type="ARBA" id="ARBA00022790"/>
    </source>
</evidence>
<comment type="similarity">
    <text evidence="3">Belongs to the CSN3 family.</text>
</comment>
<keyword evidence="7" id="KW-0539">Nucleus</keyword>
<evidence type="ECO:0000256" key="7">
    <source>
        <dbReference type="ARBA" id="ARBA00023242"/>
    </source>
</evidence>
<organism evidence="10 11">
    <name type="scientific">Catenaria anguillulae PL171</name>
    <dbReference type="NCBI Taxonomy" id="765915"/>
    <lineage>
        <taxon>Eukaryota</taxon>
        <taxon>Fungi</taxon>
        <taxon>Fungi incertae sedis</taxon>
        <taxon>Blastocladiomycota</taxon>
        <taxon>Blastocladiomycetes</taxon>
        <taxon>Blastocladiales</taxon>
        <taxon>Catenariaceae</taxon>
        <taxon>Catenaria</taxon>
    </lineage>
</organism>
<evidence type="ECO:0000256" key="5">
    <source>
        <dbReference type="ARBA" id="ARBA00022490"/>
    </source>
</evidence>
<evidence type="ECO:0000256" key="4">
    <source>
        <dbReference type="ARBA" id="ARBA00014878"/>
    </source>
</evidence>
<name>A0A1Y2H8I2_9FUNG</name>
<feature type="region of interest" description="Disordered" evidence="8">
    <location>
        <begin position="281"/>
        <end position="307"/>
    </location>
</feature>
<reference evidence="10 11" key="1">
    <citation type="submission" date="2016-07" db="EMBL/GenBank/DDBJ databases">
        <title>Pervasive Adenine N6-methylation of Active Genes in Fungi.</title>
        <authorList>
            <consortium name="DOE Joint Genome Institute"/>
            <person name="Mondo S.J."/>
            <person name="Dannebaum R.O."/>
            <person name="Kuo R.C."/>
            <person name="Labutti K."/>
            <person name="Haridas S."/>
            <person name="Kuo A."/>
            <person name="Salamov A."/>
            <person name="Ahrendt S.R."/>
            <person name="Lipzen A."/>
            <person name="Sullivan W."/>
            <person name="Andreopoulos W.B."/>
            <person name="Clum A."/>
            <person name="Lindquist E."/>
            <person name="Daum C."/>
            <person name="Ramamoorthy G.K."/>
            <person name="Gryganskyi A."/>
            <person name="Culley D."/>
            <person name="Magnuson J.K."/>
            <person name="James T.Y."/>
            <person name="O'Malley M.A."/>
            <person name="Stajich J.E."/>
            <person name="Spatafora J.W."/>
            <person name="Visel A."/>
            <person name="Grigoriev I.V."/>
        </authorList>
    </citation>
    <scope>NUCLEOTIDE SEQUENCE [LARGE SCALE GENOMIC DNA]</scope>
    <source>
        <strain evidence="10 11">PL171</strain>
    </source>
</reference>
<dbReference type="Proteomes" id="UP000193411">
    <property type="component" value="Unassembled WGS sequence"/>
</dbReference>
<gene>
    <name evidence="10" type="ORF">BCR44DRAFT_1288341</name>
</gene>
<dbReference type="InterPro" id="IPR036390">
    <property type="entry name" value="WH_DNA-bd_sf"/>
</dbReference>
<dbReference type="PANTHER" id="PTHR10758:SF1">
    <property type="entry name" value="COP9 SIGNALOSOME COMPLEX SUBUNIT 3"/>
    <property type="match status" value="1"/>
</dbReference>
<keyword evidence="6" id="KW-0736">Signalosome</keyword>
<evidence type="ECO:0000313" key="10">
    <source>
        <dbReference type="EMBL" id="ORZ30869.1"/>
    </source>
</evidence>
<evidence type="ECO:0000256" key="8">
    <source>
        <dbReference type="SAM" id="MobiDB-lite"/>
    </source>
</evidence>
<dbReference type="GO" id="GO:0005737">
    <property type="term" value="C:cytoplasm"/>
    <property type="evidence" value="ECO:0007669"/>
    <property type="project" value="UniProtKB-SubCell"/>
</dbReference>
<dbReference type="GO" id="GO:0006511">
    <property type="term" value="P:ubiquitin-dependent protein catabolic process"/>
    <property type="evidence" value="ECO:0007669"/>
    <property type="project" value="TreeGrafter"/>
</dbReference>
<dbReference type="PANTHER" id="PTHR10758">
    <property type="entry name" value="26S PROTEASOME NON-ATPASE REGULATORY SUBUNIT 3/COP9 SIGNALOSOME COMPLEX SUBUNIT 3"/>
    <property type="match status" value="1"/>
</dbReference>
<dbReference type="Pfam" id="PF22788">
    <property type="entry name" value="COP9_hel_rpt"/>
    <property type="match status" value="1"/>
</dbReference>
<dbReference type="InterPro" id="IPR050756">
    <property type="entry name" value="CSN3"/>
</dbReference>
<dbReference type="PROSITE" id="PS50250">
    <property type="entry name" value="PCI"/>
    <property type="match status" value="1"/>
</dbReference>
<evidence type="ECO:0000256" key="2">
    <source>
        <dbReference type="ARBA" id="ARBA00004496"/>
    </source>
</evidence>
<comment type="caution">
    <text evidence="10">The sequence shown here is derived from an EMBL/GenBank/DDBJ whole genome shotgun (WGS) entry which is preliminary data.</text>
</comment>
<dbReference type="SUPFAM" id="SSF46785">
    <property type="entry name" value="Winged helix' DNA-binding domain"/>
    <property type="match status" value="1"/>
</dbReference>
<evidence type="ECO:0000256" key="1">
    <source>
        <dbReference type="ARBA" id="ARBA00004123"/>
    </source>
</evidence>
<dbReference type="InterPro" id="IPR055089">
    <property type="entry name" value="COP9_N"/>
</dbReference>
<evidence type="ECO:0000256" key="3">
    <source>
        <dbReference type="ARBA" id="ARBA00007084"/>
    </source>
</evidence>
<comment type="subcellular location">
    <subcellularLocation>
        <location evidence="2">Cytoplasm</location>
    </subcellularLocation>
    <subcellularLocation>
        <location evidence="1">Nucleus</location>
    </subcellularLocation>
</comment>
<dbReference type="GO" id="GO:0008180">
    <property type="term" value="C:COP9 signalosome"/>
    <property type="evidence" value="ECO:0007669"/>
    <property type="project" value="UniProtKB-KW"/>
</dbReference>
<evidence type="ECO:0000313" key="11">
    <source>
        <dbReference type="Proteomes" id="UP000193411"/>
    </source>
</evidence>
<dbReference type="STRING" id="765915.A0A1Y2H8I2"/>
<dbReference type="EMBL" id="MCFL01000073">
    <property type="protein sequence ID" value="ORZ30869.1"/>
    <property type="molecule type" value="Genomic_DNA"/>
</dbReference>
<dbReference type="OrthoDB" id="29061at2759"/>
<keyword evidence="11" id="KW-1185">Reference proteome</keyword>
<feature type="domain" description="PCI" evidence="9">
    <location>
        <begin position="27"/>
        <end position="202"/>
    </location>
</feature>
<evidence type="ECO:0000259" key="9">
    <source>
        <dbReference type="PROSITE" id="PS50250"/>
    </source>
</evidence>
<dbReference type="AlphaFoldDB" id="A0A1Y2H8I2"/>
<proteinExistence type="inferred from homology"/>
<accession>A0A1Y2H8I2</accession>
<dbReference type="InterPro" id="IPR000717">
    <property type="entry name" value="PCI_dom"/>
</dbReference>
<keyword evidence="5" id="KW-0963">Cytoplasm</keyword>
<sequence>MPISVEDVLKYHYYGGMLLTGLKQHERAMEMFYFNLSIPTRGAISAIQIESYRKLLLTSLIHTGQTTNYAGSKSDRNNPAITASHTASEPYHLFAKAYAASLSASSDSTRVDKLLATHAAHFEATENLGLVRQAMSVLRAHTVRRLTNTYITISVRELAKTMGSDVTKDEAERIIVQMVAAGKIKARIEHAAPCNEEGMAVDGQESEDMVEFVDEDDEEAGEAGATGEVLDQIKAAAAANVAEVLAQKIKQALAAGERVKEAEKGVLLSYAKTARAHPQSREGSMFLGSTPGTSSMYVTADEDMDLS</sequence>